<evidence type="ECO:0000313" key="3">
    <source>
        <dbReference type="Proteomes" id="UP001597128"/>
    </source>
</evidence>
<name>A0ABW3F737_9PROT</name>
<dbReference type="PANTHER" id="PTHR30203">
    <property type="entry name" value="OUTER MEMBRANE CATION EFFLUX PROTEIN"/>
    <property type="match status" value="1"/>
</dbReference>
<evidence type="ECO:0000256" key="1">
    <source>
        <dbReference type="SAM" id="SignalP"/>
    </source>
</evidence>
<comment type="caution">
    <text evidence="2">The sequence shown here is derived from an EMBL/GenBank/DDBJ whole genome shotgun (WGS) entry which is preliminary data.</text>
</comment>
<evidence type="ECO:0000313" key="2">
    <source>
        <dbReference type="EMBL" id="MFD0914241.1"/>
    </source>
</evidence>
<dbReference type="EMBL" id="JBHTKB010000002">
    <property type="protein sequence ID" value="MFD0914241.1"/>
    <property type="molecule type" value="Genomic_DNA"/>
</dbReference>
<organism evidence="2 3">
    <name type="scientific">Methylophilus luteus</name>
    <dbReference type="NCBI Taxonomy" id="640108"/>
    <lineage>
        <taxon>Bacteria</taxon>
        <taxon>Pseudomonadati</taxon>
        <taxon>Pseudomonadota</taxon>
        <taxon>Betaproteobacteria</taxon>
        <taxon>Nitrosomonadales</taxon>
        <taxon>Methylophilaceae</taxon>
        <taxon>Methylophilus</taxon>
    </lineage>
</organism>
<accession>A0ABW3F737</accession>
<keyword evidence="1" id="KW-0732">Signal</keyword>
<keyword evidence="3" id="KW-1185">Reference proteome</keyword>
<dbReference type="Gene3D" id="1.20.1600.10">
    <property type="entry name" value="Outer membrane efflux proteins (OEP)"/>
    <property type="match status" value="1"/>
</dbReference>
<feature type="chain" id="PRO_5047501737" evidence="1">
    <location>
        <begin position="26"/>
        <end position="435"/>
    </location>
</feature>
<dbReference type="Proteomes" id="UP001597128">
    <property type="component" value="Unassembled WGS sequence"/>
</dbReference>
<protein>
    <submittedName>
        <fullName evidence="2">TolC family protein</fullName>
    </submittedName>
</protein>
<reference evidence="3" key="1">
    <citation type="journal article" date="2019" name="Int. J. Syst. Evol. Microbiol.">
        <title>The Global Catalogue of Microorganisms (GCM) 10K type strain sequencing project: providing services to taxonomists for standard genome sequencing and annotation.</title>
        <authorList>
            <consortium name="The Broad Institute Genomics Platform"/>
            <consortium name="The Broad Institute Genome Sequencing Center for Infectious Disease"/>
            <person name="Wu L."/>
            <person name="Ma J."/>
        </authorList>
    </citation>
    <scope>NUCLEOTIDE SEQUENCE [LARGE SCALE GENOMIC DNA]</scope>
    <source>
        <strain evidence="3">CCUG 58412</strain>
    </source>
</reference>
<proteinExistence type="predicted"/>
<dbReference type="SUPFAM" id="SSF56954">
    <property type="entry name" value="Outer membrane efflux proteins (OEP)"/>
    <property type="match status" value="1"/>
</dbReference>
<dbReference type="PANTHER" id="PTHR30203:SF24">
    <property type="entry name" value="BLR4935 PROTEIN"/>
    <property type="match status" value="1"/>
</dbReference>
<feature type="signal peptide" evidence="1">
    <location>
        <begin position="1"/>
        <end position="25"/>
    </location>
</feature>
<dbReference type="InterPro" id="IPR010131">
    <property type="entry name" value="MdtP/NodT-like"/>
</dbReference>
<dbReference type="PROSITE" id="PS51257">
    <property type="entry name" value="PROKAR_LIPOPROTEIN"/>
    <property type="match status" value="1"/>
</dbReference>
<sequence>MHFRLQKLSLVIVTLVLAACQSAQKVSDPAQLVQSLQQTLPQPADAGTPAPANYLSEQDAVLSALAQNPGFKAQLSDLNLANADIDQASQLANPSLFYAFGAANKPYRYAIEFPIEALWLRPIRTRQMQYQAQATQYQLLQAGFNLIRDTRVAYAQAVIAMEKQARLQQALQLNQAIADLVKKREQLGDISTQEVLLAENEALLSGRDAQLASLDSRLAQTQLMHLIGQAETSKHLALSDALIPACSTVDIAQLKTQALSSRPDILAAEAAVAATRQKRQLTGLNWLNAAVIADATSGETSGHTLAPAIRGSLPLFNQNQAQISRADAELVKAQQTLAAAKVQASLELHSAHLKYQRDCLEWRQLHEQLQPNLAQTQRAAEQAYQHGEIAYLNVLESSKRFIALQLRETQLKADLVGSWSELMRSSSHSPQQQTR</sequence>
<gene>
    <name evidence="2" type="ORF">ACFQ1Z_11830</name>
</gene>
<dbReference type="RefSeq" id="WP_379057837.1">
    <property type="nucleotide sequence ID" value="NZ_JBHTKB010000002.1"/>
</dbReference>